<proteinExistence type="predicted"/>
<sequence length="197" mass="20362">MGVSRGVSPSHWNPGTIVALGLVNVTAESLGRGIVVLVELSSFVQAVEAPGGCKDQVGGNPSDLGEGIECREVLSGSDSSEDIMGIGGGAHFDVHLDGTITSAGAGAGAGSVAVHYNTGASDVGHFGHGGSKKGDTTDCMYLCVGHSNDLHWRKPARHPKPNILRLMHLLKAFNAVETPFDVFCFLLFGSVLHQGTT</sequence>
<reference evidence="1" key="1">
    <citation type="journal article" date="2023" name="Mol. Phylogenet. Evol.">
        <title>Genome-scale phylogeny and comparative genomics of the fungal order Sordariales.</title>
        <authorList>
            <person name="Hensen N."/>
            <person name="Bonometti L."/>
            <person name="Westerberg I."/>
            <person name="Brannstrom I.O."/>
            <person name="Guillou S."/>
            <person name="Cros-Aarteil S."/>
            <person name="Calhoun S."/>
            <person name="Haridas S."/>
            <person name="Kuo A."/>
            <person name="Mondo S."/>
            <person name="Pangilinan J."/>
            <person name="Riley R."/>
            <person name="LaButti K."/>
            <person name="Andreopoulos B."/>
            <person name="Lipzen A."/>
            <person name="Chen C."/>
            <person name="Yan M."/>
            <person name="Daum C."/>
            <person name="Ng V."/>
            <person name="Clum A."/>
            <person name="Steindorff A."/>
            <person name="Ohm R.A."/>
            <person name="Martin F."/>
            <person name="Silar P."/>
            <person name="Natvig D.O."/>
            <person name="Lalanne C."/>
            <person name="Gautier V."/>
            <person name="Ament-Velasquez S.L."/>
            <person name="Kruys A."/>
            <person name="Hutchinson M.I."/>
            <person name="Powell A.J."/>
            <person name="Barry K."/>
            <person name="Miller A.N."/>
            <person name="Grigoriev I.V."/>
            <person name="Debuchy R."/>
            <person name="Gladieux P."/>
            <person name="Hiltunen Thoren M."/>
            <person name="Johannesson H."/>
        </authorList>
    </citation>
    <scope>NUCLEOTIDE SEQUENCE</scope>
    <source>
        <strain evidence="1">FGSC 1904</strain>
    </source>
</reference>
<protein>
    <submittedName>
        <fullName evidence="1">Uncharacterized protein</fullName>
    </submittedName>
</protein>
<keyword evidence="2" id="KW-1185">Reference proteome</keyword>
<dbReference type="EMBL" id="JAUTDP010000001">
    <property type="protein sequence ID" value="KAK3402628.1"/>
    <property type="molecule type" value="Genomic_DNA"/>
</dbReference>
<name>A0AAE0PM90_SORBR</name>
<dbReference type="AlphaFoldDB" id="A0AAE0PM90"/>
<evidence type="ECO:0000313" key="2">
    <source>
        <dbReference type="Proteomes" id="UP001281003"/>
    </source>
</evidence>
<comment type="caution">
    <text evidence="1">The sequence shown here is derived from an EMBL/GenBank/DDBJ whole genome shotgun (WGS) entry which is preliminary data.</text>
</comment>
<evidence type="ECO:0000313" key="1">
    <source>
        <dbReference type="EMBL" id="KAK3402628.1"/>
    </source>
</evidence>
<reference evidence="1" key="2">
    <citation type="submission" date="2023-07" db="EMBL/GenBank/DDBJ databases">
        <authorList>
            <consortium name="Lawrence Berkeley National Laboratory"/>
            <person name="Haridas S."/>
            <person name="Hensen N."/>
            <person name="Bonometti L."/>
            <person name="Westerberg I."/>
            <person name="Brannstrom I.O."/>
            <person name="Guillou S."/>
            <person name="Cros-Aarteil S."/>
            <person name="Calhoun S."/>
            <person name="Kuo A."/>
            <person name="Mondo S."/>
            <person name="Pangilinan J."/>
            <person name="Riley R."/>
            <person name="LaButti K."/>
            <person name="Andreopoulos B."/>
            <person name="Lipzen A."/>
            <person name="Chen C."/>
            <person name="Yanf M."/>
            <person name="Daum C."/>
            <person name="Ng V."/>
            <person name="Clum A."/>
            <person name="Steindorff A."/>
            <person name="Ohm R."/>
            <person name="Martin F."/>
            <person name="Silar P."/>
            <person name="Natvig D."/>
            <person name="Lalanne C."/>
            <person name="Gautier V."/>
            <person name="Ament-velasquez S.L."/>
            <person name="Kruys A."/>
            <person name="Hutchinson M.I."/>
            <person name="Powell A.J."/>
            <person name="Barry K."/>
            <person name="Miller A.N."/>
            <person name="Grigoriev I.V."/>
            <person name="Debuchy R."/>
            <person name="Gladieux P."/>
            <person name="Thoren M.H."/>
            <person name="Johannesson H."/>
        </authorList>
    </citation>
    <scope>NUCLEOTIDE SEQUENCE</scope>
    <source>
        <strain evidence="1">FGSC 1904</strain>
    </source>
</reference>
<accession>A0AAE0PM90</accession>
<gene>
    <name evidence="1" type="ORF">B0T20DRAFT_465539</name>
</gene>
<organism evidence="1 2">
    <name type="scientific">Sordaria brevicollis</name>
    <dbReference type="NCBI Taxonomy" id="83679"/>
    <lineage>
        <taxon>Eukaryota</taxon>
        <taxon>Fungi</taxon>
        <taxon>Dikarya</taxon>
        <taxon>Ascomycota</taxon>
        <taxon>Pezizomycotina</taxon>
        <taxon>Sordariomycetes</taxon>
        <taxon>Sordariomycetidae</taxon>
        <taxon>Sordariales</taxon>
        <taxon>Sordariaceae</taxon>
        <taxon>Sordaria</taxon>
    </lineage>
</organism>
<dbReference type="Proteomes" id="UP001281003">
    <property type="component" value="Unassembled WGS sequence"/>
</dbReference>